<dbReference type="Pfam" id="PF14748">
    <property type="entry name" value="P5CR_dimer"/>
    <property type="match status" value="1"/>
</dbReference>
<name>A0A1K2HBN1_9NEIS</name>
<feature type="binding site" evidence="6">
    <location>
        <begin position="66"/>
        <end position="69"/>
    </location>
    <ligand>
        <name>NADP(+)</name>
        <dbReference type="ChEBI" id="CHEBI:58349"/>
    </ligand>
</feature>
<evidence type="ECO:0000256" key="1">
    <source>
        <dbReference type="ARBA" id="ARBA00005525"/>
    </source>
</evidence>
<dbReference type="SUPFAM" id="SSF51735">
    <property type="entry name" value="NAD(P)-binding Rossmann-fold domains"/>
    <property type="match status" value="1"/>
</dbReference>
<keyword evidence="3 4" id="KW-0560">Oxidoreductase</keyword>
<comment type="function">
    <text evidence="4">Catalyzes the reduction of 1-pyrroline-5-carboxylate (PCA) to L-proline.</text>
</comment>
<sequence>MKILFIGGGNMATAMLGGLLQQGFAGSDLYVVEPSADKRQQLQAEFGVQVLAEDAALPPTEVVVLAVKPQQLPAVAQARAAELAGRLVISIAAGIRMADLDRWLGHAARLVRVMPNTPALVRAGISGAWLGPHATAADRVSAERILSSTGALVWVEDEAKLDAITAISGSGPAYVFYFMESLTEAASQLGFDAATARQLAYATFDGAIKLALASSDSAATLREKVTSKGGTTEAALRVLGEQGVQAAMVLAAQAAESRAAELADELGRQ</sequence>
<evidence type="ECO:0000259" key="7">
    <source>
        <dbReference type="Pfam" id="PF03807"/>
    </source>
</evidence>
<keyword evidence="2 4" id="KW-0521">NADP</keyword>
<dbReference type="PANTHER" id="PTHR11645">
    <property type="entry name" value="PYRROLINE-5-CARBOXYLATE REDUCTASE"/>
    <property type="match status" value="1"/>
</dbReference>
<comment type="catalytic activity">
    <reaction evidence="4">
        <text>L-proline + NADP(+) = (S)-1-pyrroline-5-carboxylate + NADPH + 2 H(+)</text>
        <dbReference type="Rhea" id="RHEA:14109"/>
        <dbReference type="ChEBI" id="CHEBI:15378"/>
        <dbReference type="ChEBI" id="CHEBI:17388"/>
        <dbReference type="ChEBI" id="CHEBI:57783"/>
        <dbReference type="ChEBI" id="CHEBI:58349"/>
        <dbReference type="ChEBI" id="CHEBI:60039"/>
        <dbReference type="EC" id="1.5.1.2"/>
    </reaction>
</comment>
<evidence type="ECO:0000256" key="2">
    <source>
        <dbReference type="ARBA" id="ARBA00022857"/>
    </source>
</evidence>
<dbReference type="NCBIfam" id="TIGR00112">
    <property type="entry name" value="proC"/>
    <property type="match status" value="1"/>
</dbReference>
<dbReference type="InterPro" id="IPR029036">
    <property type="entry name" value="P5CR_dimer"/>
</dbReference>
<dbReference type="AlphaFoldDB" id="A0A1K2HBN1"/>
<proteinExistence type="inferred from homology"/>
<protein>
    <recommendedName>
        <fullName evidence="4 5">Pyrroline-5-carboxylate reductase</fullName>
        <shortName evidence="4">P5C reductase</shortName>
        <shortName evidence="4">P5CR</shortName>
        <ecNumber evidence="4 5">1.5.1.2</ecNumber>
    </recommendedName>
    <alternativeName>
        <fullName evidence="4">PCA reductase</fullName>
    </alternativeName>
</protein>
<feature type="binding site" evidence="6">
    <location>
        <begin position="6"/>
        <end position="11"/>
    </location>
    <ligand>
        <name>NADP(+)</name>
        <dbReference type="ChEBI" id="CHEBI:58349"/>
    </ligand>
</feature>
<evidence type="ECO:0000256" key="6">
    <source>
        <dbReference type="PIRSR" id="PIRSR000193-1"/>
    </source>
</evidence>
<dbReference type="Pfam" id="PF03807">
    <property type="entry name" value="F420_oxidored"/>
    <property type="match status" value="1"/>
</dbReference>
<dbReference type="InterPro" id="IPR028939">
    <property type="entry name" value="P5C_Rdtase_cat_N"/>
</dbReference>
<keyword evidence="4" id="KW-0963">Cytoplasm</keyword>
<dbReference type="PANTHER" id="PTHR11645:SF0">
    <property type="entry name" value="PYRROLINE-5-CARBOXYLATE REDUCTASE 3"/>
    <property type="match status" value="1"/>
</dbReference>
<dbReference type="HAMAP" id="MF_01925">
    <property type="entry name" value="P5C_reductase"/>
    <property type="match status" value="1"/>
</dbReference>
<accession>A0A1K2HBN1</accession>
<dbReference type="EMBL" id="FPKR01000004">
    <property type="protein sequence ID" value="SFZ74216.1"/>
    <property type="molecule type" value="Genomic_DNA"/>
</dbReference>
<comment type="catalytic activity">
    <reaction evidence="4">
        <text>L-proline + NAD(+) = (S)-1-pyrroline-5-carboxylate + NADH + 2 H(+)</text>
        <dbReference type="Rhea" id="RHEA:14105"/>
        <dbReference type="ChEBI" id="CHEBI:15378"/>
        <dbReference type="ChEBI" id="CHEBI:17388"/>
        <dbReference type="ChEBI" id="CHEBI:57540"/>
        <dbReference type="ChEBI" id="CHEBI:57945"/>
        <dbReference type="ChEBI" id="CHEBI:60039"/>
        <dbReference type="EC" id="1.5.1.2"/>
    </reaction>
</comment>
<dbReference type="Gene3D" id="1.10.3730.10">
    <property type="entry name" value="ProC C-terminal domain-like"/>
    <property type="match status" value="1"/>
</dbReference>
<keyword evidence="4" id="KW-0641">Proline biosynthesis</keyword>
<dbReference type="FunFam" id="1.10.3730.10:FF:000001">
    <property type="entry name" value="Pyrroline-5-carboxylate reductase"/>
    <property type="match status" value="1"/>
</dbReference>
<dbReference type="PIRSF" id="PIRSF000193">
    <property type="entry name" value="Pyrrol-5-carb_rd"/>
    <property type="match status" value="1"/>
</dbReference>
<dbReference type="InterPro" id="IPR000304">
    <property type="entry name" value="Pyrroline-COOH_reductase"/>
</dbReference>
<dbReference type="Gene3D" id="3.40.50.720">
    <property type="entry name" value="NAD(P)-binding Rossmann-like Domain"/>
    <property type="match status" value="1"/>
</dbReference>
<comment type="pathway">
    <text evidence="4">Amino-acid biosynthesis; L-proline biosynthesis; L-proline from L-glutamate 5-semialdehyde: step 1/1.</text>
</comment>
<dbReference type="OrthoDB" id="9805754at2"/>
<dbReference type="STRING" id="1121279.SAMN02745887_01166"/>
<gene>
    <name evidence="4" type="primary">proC</name>
    <name evidence="9" type="ORF">SAMN02745887_01166</name>
</gene>
<evidence type="ECO:0000256" key="4">
    <source>
        <dbReference type="HAMAP-Rule" id="MF_01925"/>
    </source>
</evidence>
<feature type="domain" description="Pyrroline-5-carboxylate reductase catalytic N-terminal" evidence="7">
    <location>
        <begin position="2"/>
        <end position="94"/>
    </location>
</feature>
<dbReference type="InterPro" id="IPR036291">
    <property type="entry name" value="NAD(P)-bd_dom_sf"/>
</dbReference>
<evidence type="ECO:0000256" key="3">
    <source>
        <dbReference type="ARBA" id="ARBA00023002"/>
    </source>
</evidence>
<dbReference type="Proteomes" id="UP000186513">
    <property type="component" value="Unassembled WGS sequence"/>
</dbReference>
<evidence type="ECO:0000313" key="9">
    <source>
        <dbReference type="EMBL" id="SFZ74216.1"/>
    </source>
</evidence>
<dbReference type="GO" id="GO:0005737">
    <property type="term" value="C:cytoplasm"/>
    <property type="evidence" value="ECO:0007669"/>
    <property type="project" value="UniProtKB-SubCell"/>
</dbReference>
<dbReference type="EC" id="1.5.1.2" evidence="4 5"/>
<evidence type="ECO:0000256" key="5">
    <source>
        <dbReference type="NCBIfam" id="TIGR00112"/>
    </source>
</evidence>
<evidence type="ECO:0000259" key="8">
    <source>
        <dbReference type="Pfam" id="PF14748"/>
    </source>
</evidence>
<comment type="similarity">
    <text evidence="1 4">Belongs to the pyrroline-5-carboxylate reductase family.</text>
</comment>
<dbReference type="GO" id="GO:0055129">
    <property type="term" value="P:L-proline biosynthetic process"/>
    <property type="evidence" value="ECO:0007669"/>
    <property type="project" value="UniProtKB-UniRule"/>
</dbReference>
<evidence type="ECO:0000313" key="10">
    <source>
        <dbReference type="Proteomes" id="UP000186513"/>
    </source>
</evidence>
<dbReference type="InterPro" id="IPR008927">
    <property type="entry name" value="6-PGluconate_DH-like_C_sf"/>
</dbReference>
<reference evidence="9 10" key="1">
    <citation type="submission" date="2016-11" db="EMBL/GenBank/DDBJ databases">
        <authorList>
            <person name="Jaros S."/>
            <person name="Januszkiewicz K."/>
            <person name="Wedrychowicz H."/>
        </authorList>
    </citation>
    <scope>NUCLEOTIDE SEQUENCE [LARGE SCALE GENOMIC DNA]</scope>
    <source>
        <strain evidence="9 10">DSM 18899</strain>
    </source>
</reference>
<keyword evidence="4" id="KW-0028">Amino-acid biosynthesis</keyword>
<dbReference type="GO" id="GO:0004735">
    <property type="term" value="F:pyrroline-5-carboxylate reductase activity"/>
    <property type="evidence" value="ECO:0007669"/>
    <property type="project" value="UniProtKB-UniRule"/>
</dbReference>
<feature type="domain" description="Pyrroline-5-carboxylate reductase dimerisation" evidence="8">
    <location>
        <begin position="158"/>
        <end position="262"/>
    </location>
</feature>
<organism evidence="9 10">
    <name type="scientific">Chitinimonas taiwanensis DSM 18899</name>
    <dbReference type="NCBI Taxonomy" id="1121279"/>
    <lineage>
        <taxon>Bacteria</taxon>
        <taxon>Pseudomonadati</taxon>
        <taxon>Pseudomonadota</taxon>
        <taxon>Betaproteobacteria</taxon>
        <taxon>Neisseriales</taxon>
        <taxon>Chitinibacteraceae</taxon>
        <taxon>Chitinimonas</taxon>
    </lineage>
</organism>
<keyword evidence="10" id="KW-1185">Reference proteome</keyword>
<comment type="subcellular location">
    <subcellularLocation>
        <location evidence="4">Cytoplasm</location>
    </subcellularLocation>
</comment>
<dbReference type="UniPathway" id="UPA00098">
    <property type="reaction ID" value="UER00361"/>
</dbReference>
<dbReference type="RefSeq" id="WP_072427703.1">
    <property type="nucleotide sequence ID" value="NZ_FPKR01000004.1"/>
</dbReference>
<dbReference type="SUPFAM" id="SSF48179">
    <property type="entry name" value="6-phosphogluconate dehydrogenase C-terminal domain-like"/>
    <property type="match status" value="1"/>
</dbReference>